<evidence type="ECO:0000313" key="3">
    <source>
        <dbReference type="Proteomes" id="UP001315278"/>
    </source>
</evidence>
<dbReference type="RefSeq" id="WP_212399106.1">
    <property type="nucleotide sequence ID" value="NZ_JAFCJH010000074.1"/>
</dbReference>
<proteinExistence type="predicted"/>
<feature type="domain" description="Lipocalin-like" evidence="1">
    <location>
        <begin position="24"/>
        <end position="158"/>
    </location>
</feature>
<comment type="caution">
    <text evidence="2">The sequence shown here is derived from an EMBL/GenBank/DDBJ whole genome shotgun (WGS) entry which is preliminary data.</text>
</comment>
<reference evidence="3" key="1">
    <citation type="journal article" date="2021" name="ISME J.">
        <title>Evolutionary origin and ecological implication of a unique nif island in free-living Bradyrhizobium lineages.</title>
        <authorList>
            <person name="Tao J."/>
        </authorList>
    </citation>
    <scope>NUCLEOTIDE SEQUENCE [LARGE SCALE GENOMIC DNA]</scope>
    <source>
        <strain evidence="3">SZCCT0434</strain>
    </source>
</reference>
<evidence type="ECO:0000313" key="2">
    <source>
        <dbReference type="EMBL" id="MBR0801205.1"/>
    </source>
</evidence>
<accession>A0ABS5FWW4</accession>
<protein>
    <submittedName>
        <fullName evidence="2">Lipocalin-like domain-containing protein</fullName>
    </submittedName>
</protein>
<dbReference type="EMBL" id="JAFCJH010000074">
    <property type="protein sequence ID" value="MBR0801205.1"/>
    <property type="molecule type" value="Genomic_DNA"/>
</dbReference>
<sequence>MLATNDEILKSVKRGKPLSSCPVIGTWSLQSYVRERLSDGQKHNQFGDAPIGYIGYAPDGRMYAIFTRNDRVTPRDVVPTDEEGVELIGSMVAYAGTFSLGDNVVVHHIDTSWNQAWTGTDQIRHFVLEGDTLTITTAPYRSYLDGTLGRSILVWTRVG</sequence>
<dbReference type="InterPro" id="IPR024311">
    <property type="entry name" value="Lipocalin-like"/>
</dbReference>
<dbReference type="Pfam" id="PF13924">
    <property type="entry name" value="Lipocalin_5"/>
    <property type="match status" value="1"/>
</dbReference>
<evidence type="ECO:0000259" key="1">
    <source>
        <dbReference type="Pfam" id="PF13924"/>
    </source>
</evidence>
<dbReference type="Proteomes" id="UP001315278">
    <property type="component" value="Unassembled WGS sequence"/>
</dbReference>
<name>A0ABS5FWW4_9BRAD</name>
<gene>
    <name evidence="2" type="ORF">JQ615_38215</name>
</gene>
<keyword evidence="3" id="KW-1185">Reference proteome</keyword>
<organism evidence="2 3">
    <name type="scientific">Bradyrhizobium jicamae</name>
    <dbReference type="NCBI Taxonomy" id="280332"/>
    <lineage>
        <taxon>Bacteria</taxon>
        <taxon>Pseudomonadati</taxon>
        <taxon>Pseudomonadota</taxon>
        <taxon>Alphaproteobacteria</taxon>
        <taxon>Hyphomicrobiales</taxon>
        <taxon>Nitrobacteraceae</taxon>
        <taxon>Bradyrhizobium</taxon>
    </lineage>
</organism>